<dbReference type="RefSeq" id="WP_257225179.1">
    <property type="nucleotide sequence ID" value="NZ_CADIJR010000098.1"/>
</dbReference>
<evidence type="ECO:0000256" key="1">
    <source>
        <dbReference type="SAM" id="SignalP"/>
    </source>
</evidence>
<reference evidence="2 3" key="1">
    <citation type="submission" date="2020-04" db="EMBL/GenBank/DDBJ databases">
        <authorList>
            <person name="De Canck E."/>
        </authorList>
    </citation>
    <scope>NUCLEOTIDE SEQUENCE [LARGE SCALE GENOMIC DNA]</scope>
    <source>
        <strain evidence="2 3">LMG 26845</strain>
    </source>
</reference>
<evidence type="ECO:0000313" key="2">
    <source>
        <dbReference type="EMBL" id="CAB3707718.1"/>
    </source>
</evidence>
<gene>
    <name evidence="2" type="ORF">LMG26845_05596</name>
</gene>
<dbReference type="EMBL" id="CADIJR010000098">
    <property type="protein sequence ID" value="CAB3707718.1"/>
    <property type="molecule type" value="Genomic_DNA"/>
</dbReference>
<keyword evidence="3" id="KW-1185">Reference proteome</keyword>
<dbReference type="GeneID" id="92902245"/>
<evidence type="ECO:0000313" key="3">
    <source>
        <dbReference type="Proteomes" id="UP000507979"/>
    </source>
</evidence>
<proteinExistence type="predicted"/>
<dbReference type="Proteomes" id="UP000507979">
    <property type="component" value="Unassembled WGS sequence"/>
</dbReference>
<keyword evidence="1" id="KW-0732">Signal</keyword>
<dbReference type="AlphaFoldDB" id="A0A6J5BMI3"/>
<organism evidence="2 3">
    <name type="scientific">Achromobacter insuavis</name>
    <dbReference type="NCBI Taxonomy" id="1287735"/>
    <lineage>
        <taxon>Bacteria</taxon>
        <taxon>Pseudomonadati</taxon>
        <taxon>Pseudomonadota</taxon>
        <taxon>Betaproteobacteria</taxon>
        <taxon>Burkholderiales</taxon>
        <taxon>Alcaligenaceae</taxon>
        <taxon>Achromobacter</taxon>
    </lineage>
</organism>
<feature type="chain" id="PRO_5026841339" evidence="1">
    <location>
        <begin position="26"/>
        <end position="41"/>
    </location>
</feature>
<feature type="signal peptide" evidence="1">
    <location>
        <begin position="1"/>
        <end position="25"/>
    </location>
</feature>
<protein>
    <submittedName>
        <fullName evidence="2">Uncharacterized protein</fullName>
    </submittedName>
</protein>
<sequence length="41" mass="4104">MFNRNSLVAALSAVGMLSLSGAALAQQVVVSGGATLPQPLY</sequence>
<name>A0A6J5BMI3_9BURK</name>
<accession>A0A6J5BMI3</accession>